<keyword evidence="1" id="KW-0472">Membrane</keyword>
<protein>
    <submittedName>
        <fullName evidence="2">Uncharacterized protein</fullName>
    </submittedName>
</protein>
<comment type="caution">
    <text evidence="2">The sequence shown here is derived from an EMBL/GenBank/DDBJ whole genome shotgun (WGS) entry which is preliminary data.</text>
</comment>
<feature type="transmembrane region" description="Helical" evidence="1">
    <location>
        <begin position="54"/>
        <end position="74"/>
    </location>
</feature>
<evidence type="ECO:0000256" key="1">
    <source>
        <dbReference type="SAM" id="Phobius"/>
    </source>
</evidence>
<evidence type="ECO:0000313" key="2">
    <source>
        <dbReference type="EMBL" id="PUA82706.1"/>
    </source>
</evidence>
<sequence length="104" mass="10788">MLLAVWWRSDPTHAAEIGLWYGGIVGGVIGLVAGVVLTFAAGSHLARPVARDRAFAVATLVTALPAVLLSLPFMVHPFPFFSLVLATLVSVLAGGIARGLARAL</sequence>
<proteinExistence type="predicted"/>
<name>A0A2R7Z394_9ACTN</name>
<dbReference type="EMBL" id="PYXZ01000001">
    <property type="protein sequence ID" value="PUA82706.1"/>
    <property type="molecule type" value="Genomic_DNA"/>
</dbReference>
<feature type="transmembrane region" description="Helical" evidence="1">
    <location>
        <begin position="20"/>
        <end position="42"/>
    </location>
</feature>
<dbReference type="AlphaFoldDB" id="A0A2R7Z394"/>
<organism evidence="2 3">
    <name type="scientific">Nocardioides currus</name>
    <dbReference type="NCBI Taxonomy" id="2133958"/>
    <lineage>
        <taxon>Bacteria</taxon>
        <taxon>Bacillati</taxon>
        <taxon>Actinomycetota</taxon>
        <taxon>Actinomycetes</taxon>
        <taxon>Propionibacteriales</taxon>
        <taxon>Nocardioidaceae</taxon>
        <taxon>Nocardioides</taxon>
    </lineage>
</organism>
<accession>A0A2R7Z394</accession>
<gene>
    <name evidence="2" type="ORF">C7S10_03000</name>
</gene>
<dbReference type="Proteomes" id="UP000244867">
    <property type="component" value="Unassembled WGS sequence"/>
</dbReference>
<keyword evidence="3" id="KW-1185">Reference proteome</keyword>
<reference evidence="2 3" key="1">
    <citation type="submission" date="2018-03" db="EMBL/GenBank/DDBJ databases">
        <authorList>
            <person name="Keele B.F."/>
        </authorList>
    </citation>
    <scope>NUCLEOTIDE SEQUENCE [LARGE SCALE GENOMIC DNA]</scope>
    <source>
        <strain evidence="2 3">IB-3</strain>
    </source>
</reference>
<feature type="transmembrane region" description="Helical" evidence="1">
    <location>
        <begin position="80"/>
        <end position="101"/>
    </location>
</feature>
<evidence type="ECO:0000313" key="3">
    <source>
        <dbReference type="Proteomes" id="UP000244867"/>
    </source>
</evidence>
<keyword evidence="1" id="KW-1133">Transmembrane helix</keyword>
<keyword evidence="1" id="KW-0812">Transmembrane</keyword>